<keyword evidence="3" id="KW-1185">Reference proteome</keyword>
<feature type="transmembrane region" description="Helical" evidence="1">
    <location>
        <begin position="39"/>
        <end position="59"/>
    </location>
</feature>
<organism evidence="2 3">
    <name type="scientific">Novosphingobium indicum</name>
    <dbReference type="NCBI Taxonomy" id="462949"/>
    <lineage>
        <taxon>Bacteria</taxon>
        <taxon>Pseudomonadati</taxon>
        <taxon>Pseudomonadota</taxon>
        <taxon>Alphaproteobacteria</taxon>
        <taxon>Sphingomonadales</taxon>
        <taxon>Sphingomonadaceae</taxon>
        <taxon>Novosphingobium</taxon>
    </lineage>
</organism>
<proteinExistence type="predicted"/>
<keyword evidence="1" id="KW-0472">Membrane</keyword>
<dbReference type="EMBL" id="BMLK01000014">
    <property type="protein sequence ID" value="GGN54716.1"/>
    <property type="molecule type" value="Genomic_DNA"/>
</dbReference>
<evidence type="ECO:0000313" key="2">
    <source>
        <dbReference type="EMBL" id="GGN54716.1"/>
    </source>
</evidence>
<keyword evidence="1" id="KW-1133">Transmembrane helix</keyword>
<dbReference type="RefSeq" id="WP_188820951.1">
    <property type="nucleotide sequence ID" value="NZ_BMLK01000014.1"/>
</dbReference>
<evidence type="ECO:0008006" key="4">
    <source>
        <dbReference type="Google" id="ProtNLM"/>
    </source>
</evidence>
<sequence>MAHPPARISQEIVRAARRQRAARLYEARKERWRFRLRRLRRAFLALTGIWIATLVTALALGGLPFMATVLSILLGIAVFTLLAVYPATPRTNAGDLESASLTELAGSAELWLEGKRRALPNAAIDAIDMIGVRLEQIAPQLAMLEETGPAAREVRKLLSEHLPGLVDSYTRIPPALRSKPGTGGTTPSEQLVDGLCVISEEIEAMSVDLSRNDIDGLATRNRFLETKYVDARERG</sequence>
<name>A0ABQ2JUU7_9SPHN</name>
<dbReference type="Proteomes" id="UP000605099">
    <property type="component" value="Unassembled WGS sequence"/>
</dbReference>
<keyword evidence="1" id="KW-0812">Transmembrane</keyword>
<evidence type="ECO:0000313" key="3">
    <source>
        <dbReference type="Proteomes" id="UP000605099"/>
    </source>
</evidence>
<protein>
    <recommendedName>
        <fullName evidence="4">DUF2207 domain-containing protein</fullName>
    </recommendedName>
</protein>
<feature type="transmembrane region" description="Helical" evidence="1">
    <location>
        <begin position="65"/>
        <end position="85"/>
    </location>
</feature>
<gene>
    <name evidence="2" type="ORF">GCM10011349_30650</name>
</gene>
<comment type="caution">
    <text evidence="2">The sequence shown here is derived from an EMBL/GenBank/DDBJ whole genome shotgun (WGS) entry which is preliminary data.</text>
</comment>
<reference evidence="3" key="1">
    <citation type="journal article" date="2019" name="Int. J. Syst. Evol. Microbiol.">
        <title>The Global Catalogue of Microorganisms (GCM) 10K type strain sequencing project: providing services to taxonomists for standard genome sequencing and annotation.</title>
        <authorList>
            <consortium name="The Broad Institute Genomics Platform"/>
            <consortium name="The Broad Institute Genome Sequencing Center for Infectious Disease"/>
            <person name="Wu L."/>
            <person name="Ma J."/>
        </authorList>
    </citation>
    <scope>NUCLEOTIDE SEQUENCE [LARGE SCALE GENOMIC DNA]</scope>
    <source>
        <strain evidence="3">CGMCC 1.6784</strain>
    </source>
</reference>
<evidence type="ECO:0000256" key="1">
    <source>
        <dbReference type="SAM" id="Phobius"/>
    </source>
</evidence>
<accession>A0ABQ2JUU7</accession>